<dbReference type="Proteomes" id="UP000838412">
    <property type="component" value="Chromosome 13"/>
</dbReference>
<dbReference type="EC" id="2.3.1.16" evidence="16"/>
<comment type="catalytic activity">
    <reaction evidence="35">
        <text>hexadecanoyl-CoA + acetyl-CoA = 3-oxooctadecanoyl-CoA + CoA</text>
        <dbReference type="Rhea" id="RHEA:35279"/>
        <dbReference type="ChEBI" id="CHEBI:57287"/>
        <dbReference type="ChEBI" id="CHEBI:57288"/>
        <dbReference type="ChEBI" id="CHEBI:57379"/>
        <dbReference type="ChEBI" id="CHEBI:71407"/>
    </reaction>
    <physiologicalReaction direction="right-to-left" evidence="35">
        <dbReference type="Rhea" id="RHEA:35281"/>
    </physiologicalReaction>
</comment>
<comment type="catalytic activity">
    <reaction evidence="34">
        <text>an acyl-CoA + acetyl-CoA = a 3-oxoacyl-CoA + CoA</text>
        <dbReference type="Rhea" id="RHEA:21564"/>
        <dbReference type="ChEBI" id="CHEBI:57287"/>
        <dbReference type="ChEBI" id="CHEBI:57288"/>
        <dbReference type="ChEBI" id="CHEBI:58342"/>
        <dbReference type="ChEBI" id="CHEBI:90726"/>
        <dbReference type="EC" id="2.3.1.16"/>
    </reaction>
    <physiologicalReaction direction="right-to-left" evidence="34">
        <dbReference type="Rhea" id="RHEA:21566"/>
    </physiologicalReaction>
</comment>
<dbReference type="Pfam" id="PF02036">
    <property type="entry name" value="SCP2"/>
    <property type="match status" value="1"/>
</dbReference>
<comment type="catalytic activity">
    <reaction evidence="30">
        <text>tetradecanoyl-CoA + acetyl-CoA = 3-oxohexadecanoyl-CoA + CoA</text>
        <dbReference type="Rhea" id="RHEA:18161"/>
        <dbReference type="ChEBI" id="CHEBI:57287"/>
        <dbReference type="ChEBI" id="CHEBI:57288"/>
        <dbReference type="ChEBI" id="CHEBI:57349"/>
        <dbReference type="ChEBI" id="CHEBI:57385"/>
        <dbReference type="EC" id="2.3.1.155"/>
    </reaction>
    <physiologicalReaction direction="right-to-left" evidence="30">
        <dbReference type="Rhea" id="RHEA:18163"/>
    </physiologicalReaction>
</comment>
<evidence type="ECO:0000256" key="27">
    <source>
        <dbReference type="ARBA" id="ARBA00033178"/>
    </source>
</evidence>
<evidence type="ECO:0000256" key="6">
    <source>
        <dbReference type="ARBA" id="ARBA00022448"/>
    </source>
</evidence>
<evidence type="ECO:0000256" key="12">
    <source>
        <dbReference type="ARBA" id="ARBA00023128"/>
    </source>
</evidence>
<evidence type="ECO:0000256" key="26">
    <source>
        <dbReference type="ARBA" id="ARBA00032316"/>
    </source>
</evidence>
<dbReference type="InterPro" id="IPR020613">
    <property type="entry name" value="Thiolase_CS"/>
</dbReference>
<dbReference type="OrthoDB" id="542135at2759"/>
<evidence type="ECO:0000256" key="36">
    <source>
        <dbReference type="ARBA" id="ARBA00049270"/>
    </source>
</evidence>
<dbReference type="PANTHER" id="PTHR42870">
    <property type="entry name" value="ACETYL-COA C-ACETYLTRANSFERASE"/>
    <property type="match status" value="1"/>
</dbReference>
<evidence type="ECO:0000259" key="41">
    <source>
        <dbReference type="Pfam" id="PF22691"/>
    </source>
</evidence>
<dbReference type="EC" id="2.3.1.176" evidence="4"/>
<evidence type="ECO:0000256" key="35">
    <source>
        <dbReference type="ARBA" id="ARBA00049268"/>
    </source>
</evidence>
<protein>
    <recommendedName>
        <fullName evidence="5">Sterol carrier protein 2</fullName>
        <ecNumber evidence="15">2.3.1.155</ecNumber>
        <ecNumber evidence="16">2.3.1.16</ecNumber>
        <ecNumber evidence="4">2.3.1.176</ecNumber>
    </recommendedName>
    <alternativeName>
        <fullName evidence="25">Acetyl-CoA C-myristoyltransferase</fullName>
    </alternativeName>
    <alternativeName>
        <fullName evidence="22">Non-specific lipid-transfer protein</fullName>
    </alternativeName>
    <alternativeName>
        <fullName evidence="26">Propanoyl-CoA C-acyltransferase</fullName>
    </alternativeName>
    <alternativeName>
        <fullName evidence="21">SCP-2/3-oxoacyl-CoA thiolase</fullName>
    </alternativeName>
    <alternativeName>
        <fullName evidence="23">SCP-2/thiolase</fullName>
    </alternativeName>
    <alternativeName>
        <fullName evidence="24">SCP-chi</fullName>
    </alternativeName>
    <alternativeName>
        <fullName evidence="27">Sterol carrier protein X</fullName>
    </alternativeName>
</protein>
<evidence type="ECO:0000256" key="8">
    <source>
        <dbReference type="ARBA" id="ARBA00022679"/>
    </source>
</evidence>
<evidence type="ECO:0000256" key="14">
    <source>
        <dbReference type="ARBA" id="ARBA00023315"/>
    </source>
</evidence>
<evidence type="ECO:0000256" key="11">
    <source>
        <dbReference type="ARBA" id="ARBA00023121"/>
    </source>
</evidence>
<dbReference type="InterPro" id="IPR020616">
    <property type="entry name" value="Thiolase_N"/>
</dbReference>
<dbReference type="AlphaFoldDB" id="A0A8J9YW28"/>
<evidence type="ECO:0000313" key="42">
    <source>
        <dbReference type="EMBL" id="CAH1242787.1"/>
    </source>
</evidence>
<feature type="domain" description="Thiolase C-terminal" evidence="41">
    <location>
        <begin position="272"/>
        <end position="388"/>
    </location>
</feature>
<dbReference type="InterPro" id="IPR003033">
    <property type="entry name" value="SCP2_sterol-bd_dom"/>
</dbReference>
<evidence type="ECO:0000256" key="5">
    <source>
        <dbReference type="ARBA" id="ARBA00014545"/>
    </source>
</evidence>
<evidence type="ECO:0000256" key="4">
    <source>
        <dbReference type="ARBA" id="ARBA00012352"/>
    </source>
</evidence>
<evidence type="ECO:0000256" key="10">
    <source>
        <dbReference type="ARBA" id="ARBA00023098"/>
    </source>
</evidence>
<dbReference type="SUPFAM" id="SSF53901">
    <property type="entry name" value="Thiolase-like"/>
    <property type="match status" value="2"/>
</dbReference>
<dbReference type="GO" id="GO:0005777">
    <property type="term" value="C:peroxisome"/>
    <property type="evidence" value="ECO:0007669"/>
    <property type="project" value="UniProtKB-SubCell"/>
</dbReference>
<dbReference type="InterPro" id="IPR036527">
    <property type="entry name" value="SCP2_sterol-bd_dom_sf"/>
</dbReference>
<dbReference type="GO" id="GO:0008289">
    <property type="term" value="F:lipid binding"/>
    <property type="evidence" value="ECO:0007669"/>
    <property type="project" value="UniProtKB-KW"/>
</dbReference>
<dbReference type="CDD" id="cd00829">
    <property type="entry name" value="SCP-x_thiolase"/>
    <property type="match status" value="1"/>
</dbReference>
<dbReference type="GO" id="GO:0050633">
    <property type="term" value="F:acetyl-CoA C-myristoyltransferase activity"/>
    <property type="evidence" value="ECO:0007669"/>
    <property type="project" value="UniProtKB-EC"/>
</dbReference>
<dbReference type="GO" id="GO:0003988">
    <property type="term" value="F:acetyl-CoA C-acyltransferase activity"/>
    <property type="evidence" value="ECO:0007669"/>
    <property type="project" value="UniProtKB-EC"/>
</dbReference>
<evidence type="ECO:0000256" key="1">
    <source>
        <dbReference type="ARBA" id="ARBA00004173"/>
    </source>
</evidence>
<evidence type="ECO:0000313" key="43">
    <source>
        <dbReference type="Proteomes" id="UP000838412"/>
    </source>
</evidence>
<organism evidence="42 43">
    <name type="scientific">Branchiostoma lanceolatum</name>
    <name type="common">Common lancelet</name>
    <name type="synonym">Amphioxus lanceolatum</name>
    <dbReference type="NCBI Taxonomy" id="7740"/>
    <lineage>
        <taxon>Eukaryota</taxon>
        <taxon>Metazoa</taxon>
        <taxon>Chordata</taxon>
        <taxon>Cephalochordata</taxon>
        <taxon>Leptocardii</taxon>
        <taxon>Amphioxiformes</taxon>
        <taxon>Branchiostomatidae</taxon>
        <taxon>Branchiostoma</taxon>
    </lineage>
</organism>
<keyword evidence="8" id="KW-0808">Transferase</keyword>
<dbReference type="InterPro" id="IPR016039">
    <property type="entry name" value="Thiolase-like"/>
</dbReference>
<evidence type="ECO:0000259" key="39">
    <source>
        <dbReference type="Pfam" id="PF00108"/>
    </source>
</evidence>
<keyword evidence="11" id="KW-0446">Lipid-binding</keyword>
<dbReference type="InterPro" id="IPR055140">
    <property type="entry name" value="Thiolase_C_2"/>
</dbReference>
<evidence type="ECO:0000256" key="37">
    <source>
        <dbReference type="ARBA" id="ARBA00049306"/>
    </source>
</evidence>
<dbReference type="NCBIfam" id="NF006102">
    <property type="entry name" value="PRK08256.1"/>
    <property type="match status" value="1"/>
</dbReference>
<evidence type="ECO:0000256" key="34">
    <source>
        <dbReference type="ARBA" id="ARBA00049178"/>
    </source>
</evidence>
<dbReference type="GO" id="GO:0006869">
    <property type="term" value="P:lipid transport"/>
    <property type="evidence" value="ECO:0007669"/>
    <property type="project" value="UniProtKB-KW"/>
</dbReference>
<proteinExistence type="predicted"/>
<evidence type="ECO:0000256" key="21">
    <source>
        <dbReference type="ARBA" id="ARBA00030531"/>
    </source>
</evidence>
<evidence type="ECO:0000259" key="40">
    <source>
        <dbReference type="Pfam" id="PF02036"/>
    </source>
</evidence>
<evidence type="ECO:0000256" key="28">
    <source>
        <dbReference type="ARBA" id="ARBA00045738"/>
    </source>
</evidence>
<evidence type="ECO:0000256" key="20">
    <source>
        <dbReference type="ARBA" id="ARBA00029287"/>
    </source>
</evidence>
<comment type="catalytic activity">
    <reaction evidence="19">
        <text>3-oxo-(9Z-octadecenoyl)-CoA + CoA = (7Z)-hexadecenoyl-CoA + acetyl-CoA</text>
        <dbReference type="Rhea" id="RHEA:47400"/>
        <dbReference type="ChEBI" id="CHEBI:57287"/>
        <dbReference type="ChEBI" id="CHEBI:57288"/>
        <dbReference type="ChEBI" id="CHEBI:87695"/>
        <dbReference type="ChEBI" id="CHEBI:87698"/>
    </reaction>
    <physiologicalReaction direction="left-to-right" evidence="19">
        <dbReference type="Rhea" id="RHEA:47401"/>
    </physiologicalReaction>
</comment>
<keyword evidence="6" id="KW-0813">Transport</keyword>
<evidence type="ECO:0000256" key="33">
    <source>
        <dbReference type="ARBA" id="ARBA00048553"/>
    </source>
</evidence>
<comment type="catalytic activity">
    <reaction evidence="36">
        <text>dodecanoyl-CoA + acetyl-CoA = 3-oxotetradecanoyl-CoA + CoA</text>
        <dbReference type="Rhea" id="RHEA:31091"/>
        <dbReference type="ChEBI" id="CHEBI:57287"/>
        <dbReference type="ChEBI" id="CHEBI:57288"/>
        <dbReference type="ChEBI" id="CHEBI:57375"/>
        <dbReference type="ChEBI" id="CHEBI:62543"/>
    </reaction>
    <physiologicalReaction direction="right-to-left" evidence="36">
        <dbReference type="Rhea" id="RHEA:31093"/>
    </physiologicalReaction>
</comment>
<comment type="subcellular location">
    <subcellularLocation>
        <location evidence="3">Cytoplasm</location>
    </subcellularLocation>
    <subcellularLocation>
        <location evidence="1">Mitochondrion</location>
    </subcellularLocation>
    <subcellularLocation>
        <location evidence="2">Peroxisome</location>
    </subcellularLocation>
</comment>
<comment type="catalytic activity">
    <reaction evidence="18">
        <text>choloyl-CoA + propanoyl-CoA = 3alpha,7alpha,12alpha-trihydroxy-24-oxo-5beta-cholestan-26-oyl-CoA + CoA</text>
        <dbReference type="Rhea" id="RHEA:16865"/>
        <dbReference type="ChEBI" id="CHEBI:57287"/>
        <dbReference type="ChEBI" id="CHEBI:57373"/>
        <dbReference type="ChEBI" id="CHEBI:57392"/>
        <dbReference type="ChEBI" id="CHEBI:58507"/>
        <dbReference type="EC" id="2.3.1.176"/>
    </reaction>
    <physiologicalReaction direction="right-to-left" evidence="18">
        <dbReference type="Rhea" id="RHEA:16867"/>
    </physiologicalReaction>
</comment>
<dbReference type="Pfam" id="PF22691">
    <property type="entry name" value="Thiolase_C_1"/>
    <property type="match status" value="1"/>
</dbReference>
<keyword evidence="10" id="KW-0443">Lipid metabolism</keyword>
<feature type="domain" description="Thiolase N-terminal" evidence="39">
    <location>
        <begin position="7"/>
        <end position="234"/>
    </location>
</feature>
<reference evidence="42" key="1">
    <citation type="submission" date="2022-01" db="EMBL/GenBank/DDBJ databases">
        <authorList>
            <person name="Braso-Vives M."/>
        </authorList>
    </citation>
    <scope>NUCLEOTIDE SEQUENCE</scope>
</reference>
<comment type="catalytic activity">
    <reaction evidence="31">
        <text>hexanoyl-CoA + acetyl-CoA = 3-oxooctanoyl-CoA + CoA</text>
        <dbReference type="Rhea" id="RHEA:31203"/>
        <dbReference type="ChEBI" id="CHEBI:57287"/>
        <dbReference type="ChEBI" id="CHEBI:57288"/>
        <dbReference type="ChEBI" id="CHEBI:62619"/>
        <dbReference type="ChEBI" id="CHEBI:62620"/>
    </reaction>
    <physiologicalReaction direction="right-to-left" evidence="31">
        <dbReference type="Rhea" id="RHEA:31205"/>
    </physiologicalReaction>
</comment>
<comment type="catalytic activity">
    <reaction evidence="37">
        <text>3-oxohexadecanedioyl-CoA + CoA = tetradecanedioyl-CoA + acetyl-CoA</text>
        <dbReference type="Rhea" id="RHEA:40343"/>
        <dbReference type="ChEBI" id="CHEBI:57287"/>
        <dbReference type="ChEBI" id="CHEBI:57288"/>
        <dbReference type="ChEBI" id="CHEBI:77081"/>
        <dbReference type="ChEBI" id="CHEBI:77084"/>
    </reaction>
    <physiologicalReaction direction="left-to-right" evidence="37">
        <dbReference type="Rhea" id="RHEA:40344"/>
    </physiologicalReaction>
</comment>
<comment type="catalytic activity">
    <reaction evidence="32">
        <text>decanoyl-CoA + acetyl-CoA = 3-oxododecanoyl-CoA + CoA</text>
        <dbReference type="Rhea" id="RHEA:31183"/>
        <dbReference type="ChEBI" id="CHEBI:57287"/>
        <dbReference type="ChEBI" id="CHEBI:57288"/>
        <dbReference type="ChEBI" id="CHEBI:61430"/>
        <dbReference type="ChEBI" id="CHEBI:62615"/>
    </reaction>
    <physiologicalReaction direction="right-to-left" evidence="32">
        <dbReference type="Rhea" id="RHEA:31185"/>
    </physiologicalReaction>
</comment>
<comment type="function">
    <text evidence="29">Plays a crucial role in the peroxisomal oxidation of branched-chain fatty acids. Catalyzes the last step of the peroxisomal beta-oxidation of branched chain fatty acids and the side chain of the bile acid intermediates di- and trihydroxycoprostanic acids (DHCA and THCA). Also active with medium and long straight chain 3-oxoacyl-CoAs. Stimulates the microsomal conversion of 7-dehydrocholesterol to cholesterol and transfers phosphatidylcholine and 7-dehydrocholesterol between membrances, in vitro. Isoforms SCP2 and SCPx cooperate in peroxisomal oxidation of certain naturally occurring tetramethyl-branched fatty acyl-CoAs.</text>
</comment>
<comment type="function">
    <text evidence="28">Mediates the transfer of all common phospholipids, cholesterol and gangliosides from the endoplasmic reticulum to the plasma membrane. May play a role in regulating steroidogenesis. Stimulates the microsomal conversion of 7-dehydrocholesterol to cholesterol. Also binds fatty acids and fatty acyl Coenzyme A (CoA) such as phytanoyl-CoA. Involved in the regulation phospholipid synthesis in endoplasmic reticulum enhancing the incorporation of exogenous fatty acid into glycerides. Seems to stimulate the rate-limiting step in phosphatidic acid formation mediated by GPAT3. Isoforms SCP2 and SCPx cooperate in peroxisomal oxidation of certain naturally occurring tetramethyl-branched fatty acyl-CoAs.</text>
</comment>
<keyword evidence="12" id="KW-0496">Mitochondrion</keyword>
<feature type="domain" description="SCP2" evidence="40">
    <location>
        <begin position="438"/>
        <end position="531"/>
    </location>
</feature>
<evidence type="ECO:0000256" key="2">
    <source>
        <dbReference type="ARBA" id="ARBA00004275"/>
    </source>
</evidence>
<dbReference type="PANTHER" id="PTHR42870:SF1">
    <property type="entry name" value="NON-SPECIFIC LIPID-TRANSFER PROTEIN-LIKE 2"/>
    <property type="match status" value="1"/>
</dbReference>
<evidence type="ECO:0000256" key="9">
    <source>
        <dbReference type="ARBA" id="ARBA00023055"/>
    </source>
</evidence>
<name>A0A8J9YW28_BRALA</name>
<evidence type="ECO:0000256" key="16">
    <source>
        <dbReference type="ARBA" id="ARBA00024073"/>
    </source>
</evidence>
<dbReference type="Gene3D" id="3.40.47.10">
    <property type="match status" value="1"/>
</dbReference>
<dbReference type="FunFam" id="3.40.47.10:FF:000016">
    <property type="entry name" value="Non-specific lipid-transfer protein"/>
    <property type="match status" value="1"/>
</dbReference>
<evidence type="ECO:0000256" key="38">
    <source>
        <dbReference type="ARBA" id="ARBA00049542"/>
    </source>
</evidence>
<dbReference type="SUPFAM" id="SSF55718">
    <property type="entry name" value="SCP-like"/>
    <property type="match status" value="1"/>
</dbReference>
<evidence type="ECO:0000256" key="29">
    <source>
        <dbReference type="ARBA" id="ARBA00045994"/>
    </source>
</evidence>
<accession>A0A8J9YW28</accession>
<evidence type="ECO:0000256" key="23">
    <source>
        <dbReference type="ARBA" id="ARBA00031275"/>
    </source>
</evidence>
<comment type="catalytic activity">
    <reaction evidence="17">
        <text>propanoyl-CoA + tetradecanoyl-CoA = 3-oxo-2-methylhexadecanoyl-CoA + CoA</text>
        <dbReference type="Rhea" id="RHEA:46344"/>
        <dbReference type="ChEBI" id="CHEBI:57287"/>
        <dbReference type="ChEBI" id="CHEBI:57385"/>
        <dbReference type="ChEBI" id="CHEBI:57392"/>
        <dbReference type="ChEBI" id="CHEBI:86042"/>
    </reaction>
    <physiologicalReaction direction="right-to-left" evidence="17">
        <dbReference type="Rhea" id="RHEA:46346"/>
    </physiologicalReaction>
</comment>
<comment type="catalytic activity">
    <reaction evidence="33">
        <text>butanoyl-CoA + acetyl-CoA = 3-oxohexanoyl-CoA + CoA</text>
        <dbReference type="Rhea" id="RHEA:31111"/>
        <dbReference type="ChEBI" id="CHEBI:57287"/>
        <dbReference type="ChEBI" id="CHEBI:57288"/>
        <dbReference type="ChEBI" id="CHEBI:57371"/>
        <dbReference type="ChEBI" id="CHEBI:62418"/>
    </reaction>
    <physiologicalReaction direction="right-to-left" evidence="33">
        <dbReference type="Rhea" id="RHEA:31113"/>
    </physiologicalReaction>
</comment>
<evidence type="ECO:0000256" key="7">
    <source>
        <dbReference type="ARBA" id="ARBA00022490"/>
    </source>
</evidence>
<evidence type="ECO:0000256" key="17">
    <source>
        <dbReference type="ARBA" id="ARBA00024471"/>
    </source>
</evidence>
<evidence type="ECO:0000256" key="30">
    <source>
        <dbReference type="ARBA" id="ARBA00047485"/>
    </source>
</evidence>
<evidence type="ECO:0000256" key="15">
    <source>
        <dbReference type="ARBA" id="ARBA00024058"/>
    </source>
</evidence>
<keyword evidence="13" id="KW-0576">Peroxisome</keyword>
<dbReference type="GO" id="GO:0005739">
    <property type="term" value="C:mitochondrion"/>
    <property type="evidence" value="ECO:0007669"/>
    <property type="project" value="UniProtKB-SubCell"/>
</dbReference>
<dbReference type="GO" id="GO:0006629">
    <property type="term" value="P:lipid metabolic process"/>
    <property type="evidence" value="ECO:0007669"/>
    <property type="project" value="UniProtKB-KW"/>
</dbReference>
<gene>
    <name evidence="42" type="primary">SCP2</name>
    <name evidence="42" type="ORF">BLAG_LOCUS6003</name>
</gene>
<dbReference type="InterPro" id="IPR020615">
    <property type="entry name" value="Thiolase_acyl_enz_int_AS"/>
</dbReference>
<keyword evidence="14" id="KW-0012">Acyltransferase</keyword>
<sequence>MAANRRVFVVGVGMTKFEKPGRRQDFDYPDMAREAGSKALADAAISYKDVQQAVVGYVYGDTTCGQKAVYQLGLTGVPVYNVNNACATGSSALMIAKQLVEGGLIDCALALGFEKMEPGSLTSKFPDRTSPMGKHVKVMAQKYGITNDPLTPQMFGNAGREHNLKYGSTPEHFAKIALKNHRHSVNNPYAQFQKEYSIDEIKKSKMVFEPVHLTRLQCSPTSDGSAAAVLCSEDFVKKHNLQAQAVEILGMAMATDLPSTFDEGSCIKMVGYDMTKTAAQKLFERTHVQPSDIQVVELHDCFAPNELLTYEALGLCAEGEGGTMVDRGDNTYGGKYVVNPSGGLISKGHPLGATGLAQCAELSWQLRGLAGKRQVPGVKLGLQHNIGLGGAVVISLYRHGFPEYCRKPGVQMVRTAAAVSSDGFKVAPVFAAMETKLNQEGPALVKKIGGIFLFKVTGGPGGKEGLWLVDAKNGNGAVKFGSAGKADVTLTIKDADLSDLMTGKLNPQTAFFQGKLKIQGNMAVAMKLQSLQLREKAKL</sequence>
<dbReference type="PROSITE" id="PS00098">
    <property type="entry name" value="THIOLASE_1"/>
    <property type="match status" value="1"/>
</dbReference>
<dbReference type="FunFam" id="3.30.1050.10:FF:000001">
    <property type="entry name" value="Putative Non-specific lipid-transfer protein"/>
    <property type="match status" value="1"/>
</dbReference>
<evidence type="ECO:0000256" key="3">
    <source>
        <dbReference type="ARBA" id="ARBA00004496"/>
    </source>
</evidence>
<dbReference type="EC" id="2.3.1.155" evidence="15"/>
<evidence type="ECO:0000256" key="22">
    <source>
        <dbReference type="ARBA" id="ARBA00030851"/>
    </source>
</evidence>
<dbReference type="PROSITE" id="PS00737">
    <property type="entry name" value="THIOLASE_2"/>
    <property type="match status" value="1"/>
</dbReference>
<dbReference type="Gene3D" id="3.30.1050.10">
    <property type="entry name" value="SCP2 sterol-binding domain"/>
    <property type="match status" value="1"/>
</dbReference>
<evidence type="ECO:0000256" key="32">
    <source>
        <dbReference type="ARBA" id="ARBA00048004"/>
    </source>
</evidence>
<keyword evidence="43" id="KW-1185">Reference proteome</keyword>
<evidence type="ECO:0000256" key="31">
    <source>
        <dbReference type="ARBA" id="ARBA00048001"/>
    </source>
</evidence>
<keyword evidence="7" id="KW-0963">Cytoplasm</keyword>
<evidence type="ECO:0000256" key="13">
    <source>
        <dbReference type="ARBA" id="ARBA00023140"/>
    </source>
</evidence>
<evidence type="ECO:0000256" key="18">
    <source>
        <dbReference type="ARBA" id="ARBA00024509"/>
    </source>
</evidence>
<keyword evidence="9" id="KW-0445">Lipid transport</keyword>
<comment type="catalytic activity">
    <reaction evidence="20">
        <text>7-dehydrocholesterol(in) = 7-dehydrocholesterol(out)</text>
        <dbReference type="Rhea" id="RHEA:62960"/>
        <dbReference type="ChEBI" id="CHEBI:17759"/>
    </reaction>
</comment>
<evidence type="ECO:0000256" key="19">
    <source>
        <dbReference type="ARBA" id="ARBA00024514"/>
    </source>
</evidence>
<evidence type="ECO:0000256" key="25">
    <source>
        <dbReference type="ARBA" id="ARBA00032093"/>
    </source>
</evidence>
<dbReference type="Pfam" id="PF00108">
    <property type="entry name" value="Thiolase_N"/>
    <property type="match status" value="1"/>
</dbReference>
<dbReference type="EMBL" id="OV696698">
    <property type="protein sequence ID" value="CAH1242787.1"/>
    <property type="molecule type" value="Genomic_DNA"/>
</dbReference>
<comment type="catalytic activity">
    <reaction evidence="38">
        <text>octanoyl-CoA + acetyl-CoA = 3-oxodecanoyl-CoA + CoA</text>
        <dbReference type="Rhea" id="RHEA:31087"/>
        <dbReference type="ChEBI" id="CHEBI:57287"/>
        <dbReference type="ChEBI" id="CHEBI:57288"/>
        <dbReference type="ChEBI" id="CHEBI:57386"/>
        <dbReference type="ChEBI" id="CHEBI:62548"/>
    </reaction>
    <physiologicalReaction direction="right-to-left" evidence="38">
        <dbReference type="Rhea" id="RHEA:31089"/>
    </physiologicalReaction>
</comment>
<evidence type="ECO:0000256" key="24">
    <source>
        <dbReference type="ARBA" id="ARBA00031346"/>
    </source>
</evidence>